<keyword evidence="4" id="KW-1185">Reference proteome</keyword>
<dbReference type="PROSITE" id="PS00018">
    <property type="entry name" value="EF_HAND_1"/>
    <property type="match status" value="1"/>
</dbReference>
<dbReference type="InterPro" id="IPR018247">
    <property type="entry name" value="EF_Hand_1_Ca_BS"/>
</dbReference>
<gene>
    <name evidence="2" type="ORF">BCF38_103260</name>
    <name evidence="3" type="ORF">SAMN05421539_103260</name>
</gene>
<dbReference type="RefSeq" id="WP_109564028.1">
    <property type="nucleotide sequence ID" value="NZ_QGDJ01000003.1"/>
</dbReference>
<protein>
    <submittedName>
        <fullName evidence="3">Uncharacterized protein</fullName>
    </submittedName>
</protein>
<dbReference type="AlphaFoldDB" id="A0A2Y9AJ63"/>
<evidence type="ECO:0000313" key="2">
    <source>
        <dbReference type="EMBL" id="PWJ20442.1"/>
    </source>
</evidence>
<feature type="compositionally biased region" description="Low complexity" evidence="1">
    <location>
        <begin position="65"/>
        <end position="75"/>
    </location>
</feature>
<feature type="compositionally biased region" description="Basic and acidic residues" evidence="1">
    <location>
        <begin position="88"/>
        <end position="98"/>
    </location>
</feature>
<dbReference type="EMBL" id="QGDJ01000003">
    <property type="protein sequence ID" value="PWJ20442.1"/>
    <property type="molecule type" value="Genomic_DNA"/>
</dbReference>
<dbReference type="Proteomes" id="UP000251571">
    <property type="component" value="Unassembled WGS sequence"/>
</dbReference>
<evidence type="ECO:0000256" key="1">
    <source>
        <dbReference type="SAM" id="MobiDB-lite"/>
    </source>
</evidence>
<evidence type="ECO:0000313" key="5">
    <source>
        <dbReference type="Proteomes" id="UP000251571"/>
    </source>
</evidence>
<dbReference type="EMBL" id="UETC01000003">
    <property type="protein sequence ID" value="SSA44531.1"/>
    <property type="molecule type" value="Genomic_DNA"/>
</dbReference>
<reference evidence="3" key="2">
    <citation type="submission" date="2016-10" db="EMBL/GenBank/DDBJ databases">
        <authorList>
            <person name="Cai Z."/>
        </authorList>
    </citation>
    <scope>NUCLEOTIDE SEQUENCE [LARGE SCALE GENOMIC DNA]</scope>
    <source>
        <strain evidence="3">DSM 25227</strain>
    </source>
</reference>
<sequence length="172" mass="18872">MAQRNDIEDVLSSIRRLVASEVRPAVNAAATASSQALVLEQAQRVTDPDDPFQTIAELREPEPEPAQAIAQAAPHPVEDEAPAPVVLDRTKQAASERPESEDEDDAPDPNGDDFVDLSDLSEAIQSDDALRDLIAEIVRQELAGALGERITRNVRKLVRRELRQIMSGEEFD</sequence>
<reference evidence="5" key="1">
    <citation type="submission" date="2016-10" db="EMBL/GenBank/DDBJ databases">
        <authorList>
            <person name="Varghese N."/>
            <person name="Submissions S."/>
        </authorList>
    </citation>
    <scope>NUCLEOTIDE SEQUENCE [LARGE SCALE GENOMIC DNA]</scope>
    <source>
        <strain evidence="5">DSM 25227</strain>
    </source>
</reference>
<name>A0A2Y9AJ63_9RHOB</name>
<reference evidence="2 4" key="3">
    <citation type="submission" date="2018-03" db="EMBL/GenBank/DDBJ databases">
        <title>Genomic Encyclopedia of Archaeal and Bacterial Type Strains, Phase II (KMG-II): from individual species to whole genera.</title>
        <authorList>
            <person name="Goeker M."/>
        </authorList>
    </citation>
    <scope>NUCLEOTIDE SEQUENCE [LARGE SCALE GENOMIC DNA]</scope>
    <source>
        <strain evidence="2 4">DSM 25227</strain>
    </source>
</reference>
<evidence type="ECO:0000313" key="3">
    <source>
        <dbReference type="EMBL" id="SSA44531.1"/>
    </source>
</evidence>
<dbReference type="Proteomes" id="UP000245839">
    <property type="component" value="Unassembled WGS sequence"/>
</dbReference>
<dbReference type="OrthoDB" id="7875768at2"/>
<proteinExistence type="predicted"/>
<organism evidence="3 5">
    <name type="scientific">Jannaschia seohaensis</name>
    <dbReference type="NCBI Taxonomy" id="475081"/>
    <lineage>
        <taxon>Bacteria</taxon>
        <taxon>Pseudomonadati</taxon>
        <taxon>Pseudomonadota</taxon>
        <taxon>Alphaproteobacteria</taxon>
        <taxon>Rhodobacterales</taxon>
        <taxon>Roseobacteraceae</taxon>
        <taxon>Jannaschia</taxon>
    </lineage>
</organism>
<feature type="compositionally biased region" description="Acidic residues" evidence="1">
    <location>
        <begin position="99"/>
        <end position="116"/>
    </location>
</feature>
<feature type="region of interest" description="Disordered" evidence="1">
    <location>
        <begin position="59"/>
        <end position="116"/>
    </location>
</feature>
<accession>A0A2Y9AJ63</accession>
<evidence type="ECO:0000313" key="4">
    <source>
        <dbReference type="Proteomes" id="UP000245839"/>
    </source>
</evidence>